<dbReference type="AlphaFoldDB" id="A0A0V1G2W9"/>
<gene>
    <name evidence="2" type="ORF">T4D_15143</name>
</gene>
<comment type="caution">
    <text evidence="2">The sequence shown here is derived from an EMBL/GenBank/DDBJ whole genome shotgun (WGS) entry which is preliminary data.</text>
</comment>
<reference evidence="2 3" key="1">
    <citation type="submission" date="2015-01" db="EMBL/GenBank/DDBJ databases">
        <title>Evolution of Trichinella species and genotypes.</title>
        <authorList>
            <person name="Korhonen P.K."/>
            <person name="Edoardo P."/>
            <person name="Giuseppe L.R."/>
            <person name="Gasser R.B."/>
        </authorList>
    </citation>
    <scope>NUCLEOTIDE SEQUENCE [LARGE SCALE GENOMIC DNA]</scope>
    <source>
        <strain evidence="2">ISS470</strain>
    </source>
</reference>
<organism evidence="2 3">
    <name type="scientific">Trichinella pseudospiralis</name>
    <name type="common">Parasitic roundworm</name>
    <dbReference type="NCBI Taxonomy" id="6337"/>
    <lineage>
        <taxon>Eukaryota</taxon>
        <taxon>Metazoa</taxon>
        <taxon>Ecdysozoa</taxon>
        <taxon>Nematoda</taxon>
        <taxon>Enoplea</taxon>
        <taxon>Dorylaimia</taxon>
        <taxon>Trichinellida</taxon>
        <taxon>Trichinellidae</taxon>
        <taxon>Trichinella</taxon>
    </lineage>
</organism>
<name>A0A0V1G2W9_TRIPS</name>
<proteinExistence type="predicted"/>
<evidence type="ECO:0000256" key="1">
    <source>
        <dbReference type="SAM" id="MobiDB-lite"/>
    </source>
</evidence>
<keyword evidence="3" id="KW-1185">Reference proteome</keyword>
<accession>A0A0V1G2W9</accession>
<evidence type="ECO:0000313" key="2">
    <source>
        <dbReference type="EMBL" id="KRY92587.1"/>
    </source>
</evidence>
<sequence>MRKLFEYEEEEEEEEEEEKSLFPPVVMIYIYKPAVSIEQEKRASLEPERDDPNLSQQFSSPNAWTKSWSSQK</sequence>
<dbReference type="Proteomes" id="UP000054995">
    <property type="component" value="Unassembled WGS sequence"/>
</dbReference>
<evidence type="ECO:0000313" key="3">
    <source>
        <dbReference type="Proteomes" id="UP000054995"/>
    </source>
</evidence>
<feature type="compositionally biased region" description="Basic and acidic residues" evidence="1">
    <location>
        <begin position="40"/>
        <end position="52"/>
    </location>
</feature>
<feature type="region of interest" description="Disordered" evidence="1">
    <location>
        <begin position="40"/>
        <end position="72"/>
    </location>
</feature>
<protein>
    <submittedName>
        <fullName evidence="2">Uncharacterized protein</fullName>
    </submittedName>
</protein>
<feature type="compositionally biased region" description="Polar residues" evidence="1">
    <location>
        <begin position="53"/>
        <end position="72"/>
    </location>
</feature>
<dbReference type="EMBL" id="JYDT01000006">
    <property type="protein sequence ID" value="KRY92587.1"/>
    <property type="molecule type" value="Genomic_DNA"/>
</dbReference>